<name>A0A9P5GCA9_PENCR</name>
<evidence type="ECO:0000313" key="1">
    <source>
        <dbReference type="EMBL" id="KAF7518940.1"/>
    </source>
</evidence>
<evidence type="ECO:0000313" key="2">
    <source>
        <dbReference type="Proteomes" id="UP000701341"/>
    </source>
</evidence>
<dbReference type="Proteomes" id="UP000701341">
    <property type="component" value="Unassembled WGS sequence"/>
</dbReference>
<proteinExistence type="predicted"/>
<dbReference type="AlphaFoldDB" id="A0A9P5GCA9"/>
<gene>
    <name evidence="1" type="ORF">PCG10_010441</name>
</gene>
<accession>A0A9P5GCA9</accession>
<reference evidence="1" key="1">
    <citation type="submission" date="2020-02" db="EMBL/GenBank/DDBJ databases">
        <authorList>
            <person name="Lichtner F.J."/>
        </authorList>
    </citation>
    <scope>NUCLEOTIDE SEQUENCE</scope>
    <source>
        <strain evidence="1">G10</strain>
    </source>
</reference>
<comment type="caution">
    <text evidence="1">The sequence shown here is derived from an EMBL/GenBank/DDBJ whole genome shotgun (WGS) entry which is preliminary data.</text>
</comment>
<sequence>MFGKAALTTSRTALRTMIGTTAGDSEEFTFNTVELVGGGKVLTDASDKYSSVNPAWRSTYIVNIVARSWTNHSSAEIVKDDITNIEGGAMRALDPLLGSYMNEAW</sequence>
<dbReference type="EMBL" id="JAAOZQ010000093">
    <property type="protein sequence ID" value="KAF7518940.1"/>
    <property type="molecule type" value="Genomic_DNA"/>
</dbReference>
<organism evidence="1 2">
    <name type="scientific">Penicillium crustosum</name>
    <name type="common">Blue mold fungus</name>
    <dbReference type="NCBI Taxonomy" id="36656"/>
    <lineage>
        <taxon>Eukaryota</taxon>
        <taxon>Fungi</taxon>
        <taxon>Dikarya</taxon>
        <taxon>Ascomycota</taxon>
        <taxon>Pezizomycotina</taxon>
        <taxon>Eurotiomycetes</taxon>
        <taxon>Eurotiomycetidae</taxon>
        <taxon>Eurotiales</taxon>
        <taxon>Aspergillaceae</taxon>
        <taxon>Penicillium</taxon>
    </lineage>
</organism>
<keyword evidence="2" id="KW-1185">Reference proteome</keyword>
<protein>
    <submittedName>
        <fullName evidence="1">Uncharacterized protein</fullName>
    </submittedName>
</protein>